<feature type="transmembrane region" description="Helical" evidence="2">
    <location>
        <begin position="208"/>
        <end position="232"/>
    </location>
</feature>
<evidence type="ECO:0000256" key="1">
    <source>
        <dbReference type="SAM" id="MobiDB-lite"/>
    </source>
</evidence>
<organism evidence="3 4">
    <name type="scientific">Marasmius oreades</name>
    <name type="common">fairy-ring Marasmius</name>
    <dbReference type="NCBI Taxonomy" id="181124"/>
    <lineage>
        <taxon>Eukaryota</taxon>
        <taxon>Fungi</taxon>
        <taxon>Dikarya</taxon>
        <taxon>Basidiomycota</taxon>
        <taxon>Agaricomycotina</taxon>
        <taxon>Agaricomycetes</taxon>
        <taxon>Agaricomycetidae</taxon>
        <taxon>Agaricales</taxon>
        <taxon>Marasmiineae</taxon>
        <taxon>Marasmiaceae</taxon>
        <taxon>Marasmius</taxon>
    </lineage>
</organism>
<feature type="transmembrane region" description="Helical" evidence="2">
    <location>
        <begin position="83"/>
        <end position="107"/>
    </location>
</feature>
<dbReference type="RefSeq" id="XP_043006981.1">
    <property type="nucleotide sequence ID" value="XM_043154526.1"/>
</dbReference>
<accession>A0A9P7URW2</accession>
<dbReference type="KEGG" id="more:E1B28_009624"/>
<dbReference type="OrthoDB" id="2744793at2759"/>
<feature type="transmembrane region" description="Helical" evidence="2">
    <location>
        <begin position="168"/>
        <end position="188"/>
    </location>
</feature>
<feature type="compositionally biased region" description="Low complexity" evidence="1">
    <location>
        <begin position="319"/>
        <end position="334"/>
    </location>
</feature>
<evidence type="ECO:0000313" key="4">
    <source>
        <dbReference type="Proteomes" id="UP001049176"/>
    </source>
</evidence>
<comment type="caution">
    <text evidence="3">The sequence shown here is derived from an EMBL/GenBank/DDBJ whole genome shotgun (WGS) entry which is preliminary data.</text>
</comment>
<proteinExistence type="predicted"/>
<dbReference type="EMBL" id="CM032186">
    <property type="protein sequence ID" value="KAG7090511.1"/>
    <property type="molecule type" value="Genomic_DNA"/>
</dbReference>
<name>A0A9P7URW2_9AGAR</name>
<dbReference type="GeneID" id="66078700"/>
<evidence type="ECO:0000256" key="2">
    <source>
        <dbReference type="SAM" id="Phobius"/>
    </source>
</evidence>
<feature type="transmembrane region" description="Helical" evidence="2">
    <location>
        <begin position="252"/>
        <end position="276"/>
    </location>
</feature>
<protein>
    <submittedName>
        <fullName evidence="3">Uncharacterized protein</fullName>
    </submittedName>
</protein>
<feature type="region of interest" description="Disordered" evidence="1">
    <location>
        <begin position="319"/>
        <end position="343"/>
    </location>
</feature>
<keyword evidence="2" id="KW-1133">Transmembrane helix</keyword>
<feature type="transmembrane region" description="Helical" evidence="2">
    <location>
        <begin position="42"/>
        <end position="71"/>
    </location>
</feature>
<reference evidence="3" key="1">
    <citation type="journal article" date="2021" name="Genome Biol. Evol.">
        <title>The assembled and annotated genome of the fairy-ring fungus Marasmius oreades.</title>
        <authorList>
            <person name="Hiltunen M."/>
            <person name="Ament-Velasquez S.L."/>
            <person name="Johannesson H."/>
        </authorList>
    </citation>
    <scope>NUCLEOTIDE SEQUENCE</scope>
    <source>
        <strain evidence="3">03SP1</strain>
    </source>
</reference>
<dbReference type="Proteomes" id="UP001049176">
    <property type="component" value="Chromosome 6"/>
</dbReference>
<sequence>MKWICNTQNSSSYSWTKPPDLHSKMATVTSDSRFLSLLGKNIMLNVVNLLVASMIYGVYVILFCMAMVILCRREGNHKARAGLLSAVMAMFIMSSFCFWIDTAIFMAGVRDDLVDDVGQPLTTKHAVYAQKFRILSSVAEVIIPLEIIIGDAIVFWRAWVLCDVNRKLVYIPLLLLAGTTACSFAFLGCFVQNDWPIVNPDTCNLLKISALSLSMATNMAGTLVIGYTLWSYRQALAKYLGNCRSQTQTEKVLILLLESGIIYSILWIMQLVLVLVPPPPTFTGEVVQQIFVAASVQLVGVYPTLMIVLVYLQRSLWDSSGRSTTTSSTMSRTSAPNSDDLRK</sequence>
<evidence type="ECO:0000313" key="3">
    <source>
        <dbReference type="EMBL" id="KAG7090511.1"/>
    </source>
</evidence>
<keyword evidence="2" id="KW-0812">Transmembrane</keyword>
<keyword evidence="4" id="KW-1185">Reference proteome</keyword>
<gene>
    <name evidence="3" type="ORF">E1B28_009624</name>
</gene>
<keyword evidence="2" id="KW-0472">Membrane</keyword>
<dbReference type="AlphaFoldDB" id="A0A9P7URW2"/>
<feature type="transmembrane region" description="Helical" evidence="2">
    <location>
        <begin position="288"/>
        <end position="312"/>
    </location>
</feature>
<feature type="transmembrane region" description="Helical" evidence="2">
    <location>
        <begin position="134"/>
        <end position="156"/>
    </location>
</feature>